<organism evidence="1 2">
    <name type="scientific">Kickxella alabastrina</name>
    <dbReference type="NCBI Taxonomy" id="61397"/>
    <lineage>
        <taxon>Eukaryota</taxon>
        <taxon>Fungi</taxon>
        <taxon>Fungi incertae sedis</taxon>
        <taxon>Zoopagomycota</taxon>
        <taxon>Kickxellomycotina</taxon>
        <taxon>Kickxellomycetes</taxon>
        <taxon>Kickxellales</taxon>
        <taxon>Kickxellaceae</taxon>
        <taxon>Kickxella</taxon>
    </lineage>
</organism>
<gene>
    <name evidence="1" type="ORF">LPJ66_004289</name>
</gene>
<evidence type="ECO:0000313" key="2">
    <source>
        <dbReference type="Proteomes" id="UP001150581"/>
    </source>
</evidence>
<evidence type="ECO:0000313" key="1">
    <source>
        <dbReference type="EMBL" id="KAJ1895947.1"/>
    </source>
</evidence>
<reference evidence="1" key="1">
    <citation type="submission" date="2022-07" db="EMBL/GenBank/DDBJ databases">
        <title>Phylogenomic reconstructions and comparative analyses of Kickxellomycotina fungi.</title>
        <authorList>
            <person name="Reynolds N.K."/>
            <person name="Stajich J.E."/>
            <person name="Barry K."/>
            <person name="Grigoriev I.V."/>
            <person name="Crous P."/>
            <person name="Smith M.E."/>
        </authorList>
    </citation>
    <scope>NUCLEOTIDE SEQUENCE</scope>
    <source>
        <strain evidence="1">Benny 63K</strain>
    </source>
</reference>
<dbReference type="EMBL" id="JANBPG010000505">
    <property type="protein sequence ID" value="KAJ1895947.1"/>
    <property type="molecule type" value="Genomic_DNA"/>
</dbReference>
<proteinExistence type="predicted"/>
<protein>
    <submittedName>
        <fullName evidence="1">Uncharacterized protein</fullName>
    </submittedName>
</protein>
<name>A0ACC1IHQ4_9FUNG</name>
<comment type="caution">
    <text evidence="1">The sequence shown here is derived from an EMBL/GenBank/DDBJ whole genome shotgun (WGS) entry which is preliminary data.</text>
</comment>
<accession>A0ACC1IHQ4</accession>
<dbReference type="Proteomes" id="UP001150581">
    <property type="component" value="Unassembled WGS sequence"/>
</dbReference>
<keyword evidence="2" id="KW-1185">Reference proteome</keyword>
<feature type="non-terminal residue" evidence="1">
    <location>
        <position position="299"/>
    </location>
</feature>
<sequence length="299" mass="33773">MHSKTPSKPPAKPHYWSPYPDNQLTVWALPPPQVQSQENTATHLDTRSTMLRKQKFWQTTRTSCVETNRFVINSEVPATHRLSFGHQSICHLVIPPASMVHMQNLVEIRLPHNKLKTVPLSLFKLTQLEVLNLESNLLEDAGEDRLWRSMVRLRVLFLGSNLLDEVPSAVGRLPRLFYLDVSDNPRLGCLPVEMLGAETLGTLAANRCDAQGIYLETRRRKSSVPSLKDICLRSIYTAIDLCQLGSGAGAGLREVCEEIRRRPQEYCVAELLLNLLDSVKGMPLCSVCARPEFFKTFEV</sequence>